<name>A0A6J5KZT0_9CAUD</name>
<gene>
    <name evidence="1" type="ORF">UFOVP58_144</name>
</gene>
<sequence length="623" mass="68265">MAIYNTWLPGGKYYLYPSTDGGKTSASVRTSTTEITSSGFTNVVQTLTIDDGNSGWGTTFDMTFPAFTMNQPPRIAYTSTANLSLLLRDSDGWTWKAPMRAQNVIAGANVTSYERGWAWNRFIISGAPSGNRVAYVNITNGGRGYTEPPTVTFSKPPESGTAVQAQGYAVLTDDVVTSIIITTRGCNYATAPTVTIGPPKSNSLVQIQATADSYIEYIDPLVPPTEPATGAINLFQLQLADGVTGPANIVLYYITGRRPTVLSTGNIKTFKLTTTDPRAFKLNVGDFILKDGERQPINYLGSLPFGYMVGGPSRYRQSSAPYRGPYIAGYQDGTPWADIKDLSAQENLSGMLDFMLDSQAQFVSKRNEAKIRIPGLVLDDIIGPFMHCYLPATWDSLQTGTIDTWIFEAPDGNPAWTGWQWRAYDSMCKTWYTCVTNPVDASSNAYALYLENTSKAETISTRFTYWLYEWLLARPDVNYVPSGSLEKPSEWAPQGWSLGDKFPTNLYLDPLSGATNAHDLALALKGAIFSSLAGADPIKCKYIMLRCMRALRLIQVVDTSDPMYGAFSLNPKKYEAYGFEQGEIQDALALALQHKDLFAGMDLGDIGTLVGTDFPIPKPPNLC</sequence>
<protein>
    <submittedName>
        <fullName evidence="1">Uncharacterized protein</fullName>
    </submittedName>
</protein>
<reference evidence="1" key="1">
    <citation type="submission" date="2020-04" db="EMBL/GenBank/DDBJ databases">
        <authorList>
            <person name="Chiriac C."/>
            <person name="Salcher M."/>
            <person name="Ghai R."/>
            <person name="Kavagutti S V."/>
        </authorList>
    </citation>
    <scope>NUCLEOTIDE SEQUENCE</scope>
</reference>
<proteinExistence type="predicted"/>
<dbReference type="EMBL" id="LR796186">
    <property type="protein sequence ID" value="CAB4125459.1"/>
    <property type="molecule type" value="Genomic_DNA"/>
</dbReference>
<evidence type="ECO:0000313" key="1">
    <source>
        <dbReference type="EMBL" id="CAB4125459.1"/>
    </source>
</evidence>
<accession>A0A6J5KZT0</accession>
<organism evidence="1">
    <name type="scientific">uncultured Caudovirales phage</name>
    <dbReference type="NCBI Taxonomy" id="2100421"/>
    <lineage>
        <taxon>Viruses</taxon>
        <taxon>Duplodnaviria</taxon>
        <taxon>Heunggongvirae</taxon>
        <taxon>Uroviricota</taxon>
        <taxon>Caudoviricetes</taxon>
        <taxon>Peduoviridae</taxon>
        <taxon>Maltschvirus</taxon>
        <taxon>Maltschvirus maltsch</taxon>
    </lineage>
</organism>